<reference evidence="15" key="1">
    <citation type="submission" date="2018-07" db="EMBL/GenBank/DDBJ databases">
        <authorList>
            <person name="Ashton P.M."/>
            <person name="Dallman T."/>
            <person name="Nair S."/>
            <person name="De Pinna E."/>
            <person name="Peters T."/>
            <person name="Grant K."/>
        </authorList>
    </citation>
    <scope>NUCLEOTIDE SEQUENCE [LARGE SCALE GENOMIC DNA]</scope>
    <source>
        <strain evidence="15">327161</strain>
    </source>
</reference>
<evidence type="ECO:0000256" key="1">
    <source>
        <dbReference type="ARBA" id="ARBA00001298"/>
    </source>
</evidence>
<dbReference type="EC" id="5.1.3.13" evidence="7 14"/>
<keyword evidence="11" id="KW-0119">Carbohydrate metabolism</keyword>
<dbReference type="SUPFAM" id="SSF51182">
    <property type="entry name" value="RmlC-like cupins"/>
    <property type="match status" value="1"/>
</dbReference>
<dbReference type="UniPathway" id="UPA00124"/>
<evidence type="ECO:0000256" key="6">
    <source>
        <dbReference type="ARBA" id="ARBA00011738"/>
    </source>
</evidence>
<protein>
    <recommendedName>
        <fullName evidence="8 14">dTDP-4-dehydrorhamnose 3,5-epimerase</fullName>
        <ecNumber evidence="7 14">5.1.3.13</ecNumber>
    </recommendedName>
    <alternativeName>
        <fullName evidence="14">Thymidine diphospho-4-keto-rhamnose 3,5-epimerase</fullName>
    </alternativeName>
</protein>
<dbReference type="EMBL" id="RUKS01000040">
    <property type="protein sequence ID" value="MKT39384.1"/>
    <property type="molecule type" value="Genomic_DNA"/>
</dbReference>
<dbReference type="FunFam" id="2.60.120.10:FF:000051">
    <property type="entry name" value="dTDP-4-dehydrorhamnose 3,5-epimerase"/>
    <property type="match status" value="1"/>
</dbReference>
<dbReference type="CDD" id="cd00438">
    <property type="entry name" value="cupin_RmlC"/>
    <property type="match status" value="1"/>
</dbReference>
<sequence>MNVIKTEIPDVLIFEPKVFSDERGFFMESFNQKVFEEAVGRKIEFVQDNHSKSTKGVLRGLHYQVEPYAQGKLVRCIAGEVFDVAVDIRKDSETFGKWVGVNISSENKRQLWIPEGFAHGFLVLSDSADFLYKTSNYYSPIHERGIVWNDPTININWPINIDKILSEKDTILPKFINVA</sequence>
<accession>A0A5H7SA32</accession>
<dbReference type="PANTHER" id="PTHR21047:SF2">
    <property type="entry name" value="THYMIDINE DIPHOSPHO-4-KETO-RHAMNOSE 3,5-EPIMERASE"/>
    <property type="match status" value="1"/>
</dbReference>
<dbReference type="Gene3D" id="2.60.120.10">
    <property type="entry name" value="Jelly Rolls"/>
    <property type="match status" value="1"/>
</dbReference>
<comment type="pathway">
    <text evidence="3 14">Carbohydrate biosynthesis; dTDP-L-rhamnose biosynthesis.</text>
</comment>
<evidence type="ECO:0000256" key="8">
    <source>
        <dbReference type="ARBA" id="ARBA00019595"/>
    </source>
</evidence>
<feature type="active site" description="Proton acceptor" evidence="12">
    <location>
        <position position="62"/>
    </location>
</feature>
<comment type="catalytic activity">
    <reaction evidence="1 14">
        <text>dTDP-4-dehydro-6-deoxy-alpha-D-glucose = dTDP-4-dehydro-beta-L-rhamnose</text>
        <dbReference type="Rhea" id="RHEA:16969"/>
        <dbReference type="ChEBI" id="CHEBI:57649"/>
        <dbReference type="ChEBI" id="CHEBI:62830"/>
        <dbReference type="EC" id="5.1.3.13"/>
    </reaction>
</comment>
<keyword evidence="9" id="KW-0448">Lipopolysaccharide biosynthesis</keyword>
<evidence type="ECO:0000256" key="7">
    <source>
        <dbReference type="ARBA" id="ARBA00012098"/>
    </source>
</evidence>
<evidence type="ECO:0000256" key="10">
    <source>
        <dbReference type="ARBA" id="ARBA00023235"/>
    </source>
</evidence>
<dbReference type="Proteomes" id="UP000839521">
    <property type="component" value="Unassembled WGS sequence"/>
</dbReference>
<evidence type="ECO:0000256" key="12">
    <source>
        <dbReference type="PIRSR" id="PIRSR600888-1"/>
    </source>
</evidence>
<gene>
    <name evidence="15" type="primary">rfbC</name>
    <name evidence="15" type="ORF">DUQ85_23035</name>
</gene>
<proteinExistence type="inferred from homology"/>
<feature type="site" description="Participates in a stacking interaction with the thymidine ring of dTDP-4-oxo-6-deoxyglucose" evidence="13">
    <location>
        <position position="138"/>
    </location>
</feature>
<organism evidence="15">
    <name type="scientific">Salmonella enterica I</name>
    <dbReference type="NCBI Taxonomy" id="59201"/>
    <lineage>
        <taxon>Bacteria</taxon>
        <taxon>Pseudomonadati</taxon>
        <taxon>Pseudomonadota</taxon>
        <taxon>Gammaproteobacteria</taxon>
        <taxon>Enterobacterales</taxon>
        <taxon>Enterobacteriaceae</taxon>
        <taxon>Salmonella</taxon>
    </lineage>
</organism>
<dbReference type="GO" id="GO:0005829">
    <property type="term" value="C:cytosol"/>
    <property type="evidence" value="ECO:0007669"/>
    <property type="project" value="TreeGrafter"/>
</dbReference>
<evidence type="ECO:0000256" key="5">
    <source>
        <dbReference type="ARBA" id="ARBA00010154"/>
    </source>
</evidence>
<comment type="pathway">
    <text evidence="4">Bacterial outer membrane biogenesis; LPS O-antigen biosynthesis.</text>
</comment>
<evidence type="ECO:0000256" key="4">
    <source>
        <dbReference type="ARBA" id="ARBA00005125"/>
    </source>
</evidence>
<dbReference type="Pfam" id="PF00908">
    <property type="entry name" value="dTDP_sugar_isom"/>
    <property type="match status" value="1"/>
</dbReference>
<evidence type="ECO:0000256" key="13">
    <source>
        <dbReference type="PIRSR" id="PIRSR600888-3"/>
    </source>
</evidence>
<comment type="similarity">
    <text evidence="5 14">Belongs to the dTDP-4-dehydrorhamnose 3,5-epimerase family.</text>
</comment>
<evidence type="ECO:0000256" key="2">
    <source>
        <dbReference type="ARBA" id="ARBA00001997"/>
    </source>
</evidence>
<evidence type="ECO:0000256" key="9">
    <source>
        <dbReference type="ARBA" id="ARBA00022985"/>
    </source>
</evidence>
<dbReference type="InterPro" id="IPR014710">
    <property type="entry name" value="RmlC-like_jellyroll"/>
</dbReference>
<dbReference type="InterPro" id="IPR000888">
    <property type="entry name" value="RmlC-like"/>
</dbReference>
<name>A0A5H7SA32_SALET</name>
<keyword evidence="10 14" id="KW-0413">Isomerase</keyword>
<evidence type="ECO:0000256" key="11">
    <source>
        <dbReference type="ARBA" id="ARBA00023277"/>
    </source>
</evidence>
<comment type="function">
    <text evidence="2 14">Catalyzes the epimerization of the C3' and C5'positions of dTDP-6-deoxy-D-xylo-4-hexulose, forming dTDP-6-deoxy-L-lyxo-4-hexulose.</text>
</comment>
<dbReference type="NCBIfam" id="TIGR01221">
    <property type="entry name" value="rmlC"/>
    <property type="match status" value="1"/>
</dbReference>
<dbReference type="GO" id="GO:0009103">
    <property type="term" value="P:lipopolysaccharide biosynthetic process"/>
    <property type="evidence" value="ECO:0007669"/>
    <property type="project" value="UniProtKB-KW"/>
</dbReference>
<dbReference type="InterPro" id="IPR011051">
    <property type="entry name" value="RmlC_Cupin_sf"/>
</dbReference>
<dbReference type="GO" id="GO:0019305">
    <property type="term" value="P:dTDP-rhamnose biosynthetic process"/>
    <property type="evidence" value="ECO:0007669"/>
    <property type="project" value="UniProtKB-UniRule"/>
</dbReference>
<evidence type="ECO:0000256" key="3">
    <source>
        <dbReference type="ARBA" id="ARBA00004781"/>
    </source>
</evidence>
<dbReference type="GO" id="GO:0008830">
    <property type="term" value="F:dTDP-4-dehydrorhamnose 3,5-epimerase activity"/>
    <property type="evidence" value="ECO:0007669"/>
    <property type="project" value="UniProtKB-UniRule"/>
</dbReference>
<comment type="subunit">
    <text evidence="6 14">Homodimer.</text>
</comment>
<dbReference type="AlphaFoldDB" id="A0A5H7SA32"/>
<evidence type="ECO:0000313" key="15">
    <source>
        <dbReference type="EMBL" id="MKT39384.1"/>
    </source>
</evidence>
<comment type="caution">
    <text evidence="15">The sequence shown here is derived from an EMBL/GenBank/DDBJ whole genome shotgun (WGS) entry which is preliminary data.</text>
</comment>
<dbReference type="PANTHER" id="PTHR21047">
    <property type="entry name" value="DTDP-6-DEOXY-D-GLUCOSE-3,5 EPIMERASE"/>
    <property type="match status" value="1"/>
</dbReference>
<feature type="active site" description="Proton donor" evidence="12">
    <location>
        <position position="132"/>
    </location>
</feature>
<evidence type="ECO:0000256" key="14">
    <source>
        <dbReference type="RuleBase" id="RU364069"/>
    </source>
</evidence>